<dbReference type="GO" id="GO:0005737">
    <property type="term" value="C:cytoplasm"/>
    <property type="evidence" value="ECO:0007669"/>
    <property type="project" value="UniProtKB-SubCell"/>
</dbReference>
<feature type="binding site" evidence="9">
    <location>
        <position position="130"/>
    </location>
    <ligand>
        <name>ATP</name>
        <dbReference type="ChEBI" id="CHEBI:30616"/>
    </ligand>
</feature>
<evidence type="ECO:0000256" key="2">
    <source>
        <dbReference type="ARBA" id="ARBA00022679"/>
    </source>
</evidence>
<evidence type="ECO:0000313" key="13">
    <source>
        <dbReference type="Proteomes" id="UP000177960"/>
    </source>
</evidence>
<dbReference type="PANTHER" id="PTHR11933:SF5">
    <property type="entry name" value="MITOCHONDRIAL TRNA-SPECIFIC 2-THIOURIDYLASE 1"/>
    <property type="match status" value="1"/>
</dbReference>
<keyword evidence="4 9" id="KW-0547">Nucleotide-binding</keyword>
<dbReference type="HAMAP" id="MF_00144">
    <property type="entry name" value="tRNA_thiouridyl_MnmA"/>
    <property type="match status" value="1"/>
</dbReference>
<evidence type="ECO:0000256" key="4">
    <source>
        <dbReference type="ARBA" id="ARBA00022741"/>
    </source>
</evidence>
<evidence type="ECO:0000256" key="1">
    <source>
        <dbReference type="ARBA" id="ARBA00022555"/>
    </source>
</evidence>
<keyword evidence="1 9" id="KW-0820">tRNA-binding</keyword>
<evidence type="ECO:0000256" key="9">
    <source>
        <dbReference type="HAMAP-Rule" id="MF_00144"/>
    </source>
</evidence>
<feature type="site" description="Interaction with tRNA" evidence="9">
    <location>
        <position position="131"/>
    </location>
</feature>
<name>A0A1G1ZJ13_9BACT</name>
<feature type="active site" description="Cysteine persulfide intermediate" evidence="9">
    <location>
        <position position="245"/>
    </location>
</feature>
<comment type="similarity">
    <text evidence="9">Belongs to the MnmA/TRMU family.</text>
</comment>
<dbReference type="EMBL" id="MHJG01000002">
    <property type="protein sequence ID" value="OGY64572.1"/>
    <property type="molecule type" value="Genomic_DNA"/>
</dbReference>
<dbReference type="FunFam" id="2.30.30.280:FF:000001">
    <property type="entry name" value="tRNA-specific 2-thiouridylase MnmA"/>
    <property type="match status" value="1"/>
</dbReference>
<dbReference type="GO" id="GO:0005524">
    <property type="term" value="F:ATP binding"/>
    <property type="evidence" value="ECO:0007669"/>
    <property type="project" value="UniProtKB-KW"/>
</dbReference>
<keyword evidence="9" id="KW-0963">Cytoplasm</keyword>
<comment type="subcellular location">
    <subcellularLocation>
        <location evidence="9">Cytoplasm</location>
    </subcellularLocation>
</comment>
<keyword evidence="2 9" id="KW-0808">Transferase</keyword>
<dbReference type="InterPro" id="IPR014729">
    <property type="entry name" value="Rossmann-like_a/b/a_fold"/>
</dbReference>
<comment type="catalytic activity">
    <reaction evidence="8 9">
        <text>S-sulfanyl-L-cysteinyl-[protein] + uridine(34) in tRNA + AH2 + ATP = 2-thiouridine(34) in tRNA + L-cysteinyl-[protein] + A + AMP + diphosphate + H(+)</text>
        <dbReference type="Rhea" id="RHEA:47032"/>
        <dbReference type="Rhea" id="RHEA-COMP:10131"/>
        <dbReference type="Rhea" id="RHEA-COMP:11726"/>
        <dbReference type="Rhea" id="RHEA-COMP:11727"/>
        <dbReference type="Rhea" id="RHEA-COMP:11728"/>
        <dbReference type="ChEBI" id="CHEBI:13193"/>
        <dbReference type="ChEBI" id="CHEBI:15378"/>
        <dbReference type="ChEBI" id="CHEBI:17499"/>
        <dbReference type="ChEBI" id="CHEBI:29950"/>
        <dbReference type="ChEBI" id="CHEBI:30616"/>
        <dbReference type="ChEBI" id="CHEBI:33019"/>
        <dbReference type="ChEBI" id="CHEBI:61963"/>
        <dbReference type="ChEBI" id="CHEBI:65315"/>
        <dbReference type="ChEBI" id="CHEBI:87170"/>
        <dbReference type="ChEBI" id="CHEBI:456215"/>
        <dbReference type="EC" id="2.8.1.13"/>
    </reaction>
</comment>
<feature type="domain" description="tRNA-specific 2-thiouridylase MnmA-like central" evidence="11">
    <location>
        <begin position="253"/>
        <end position="320"/>
    </location>
</feature>
<dbReference type="InterPro" id="IPR046884">
    <property type="entry name" value="MnmA-like_central"/>
</dbReference>
<dbReference type="InterPro" id="IPR023382">
    <property type="entry name" value="MnmA-like_central_sf"/>
</dbReference>
<dbReference type="GO" id="GO:0002143">
    <property type="term" value="P:tRNA wobble position uridine thiolation"/>
    <property type="evidence" value="ECO:0007669"/>
    <property type="project" value="TreeGrafter"/>
</dbReference>
<feature type="active site" description="Nucleophile" evidence="9">
    <location>
        <position position="106"/>
    </location>
</feature>
<comment type="caution">
    <text evidence="12">The sequence shown here is derived from an EMBL/GenBank/DDBJ whole genome shotgun (WGS) entry which is preliminary data.</text>
</comment>
<evidence type="ECO:0000313" key="12">
    <source>
        <dbReference type="EMBL" id="OGY64572.1"/>
    </source>
</evidence>
<evidence type="ECO:0000256" key="3">
    <source>
        <dbReference type="ARBA" id="ARBA00022694"/>
    </source>
</evidence>
<dbReference type="Gene3D" id="3.40.50.620">
    <property type="entry name" value="HUPs"/>
    <property type="match status" value="1"/>
</dbReference>
<feature type="site" description="Interaction with tRNA" evidence="9">
    <location>
        <position position="393"/>
    </location>
</feature>
<evidence type="ECO:0000256" key="6">
    <source>
        <dbReference type="ARBA" id="ARBA00022884"/>
    </source>
</evidence>
<dbReference type="CDD" id="cd01998">
    <property type="entry name" value="MnmA_TRMU-like"/>
    <property type="match status" value="1"/>
</dbReference>
<feature type="binding site" evidence="9">
    <location>
        <begin position="11"/>
        <end position="18"/>
    </location>
    <ligand>
        <name>ATP</name>
        <dbReference type="ChEBI" id="CHEBI:30616"/>
    </ligand>
</feature>
<proteinExistence type="inferred from homology"/>
<feature type="domain" description="tRNA-specific 2-thiouridylase MnmA-like C-terminal" evidence="10">
    <location>
        <begin position="330"/>
        <end position="419"/>
    </location>
</feature>
<keyword evidence="3 9" id="KW-0819">tRNA processing</keyword>
<feature type="region of interest" description="Interaction with tRNA" evidence="9">
    <location>
        <begin position="195"/>
        <end position="197"/>
    </location>
</feature>
<dbReference type="STRING" id="1798404.A3B92_00355"/>
<dbReference type="Pfam" id="PF20258">
    <property type="entry name" value="tRNA_Me_trans_C"/>
    <property type="match status" value="1"/>
</dbReference>
<dbReference type="Pfam" id="PF03054">
    <property type="entry name" value="tRNA_Me_trans"/>
    <property type="match status" value="1"/>
</dbReference>
<dbReference type="PANTHER" id="PTHR11933">
    <property type="entry name" value="TRNA 5-METHYLAMINOMETHYL-2-THIOURIDYLATE -METHYLTRANSFERASE"/>
    <property type="match status" value="1"/>
</dbReference>
<evidence type="ECO:0000256" key="5">
    <source>
        <dbReference type="ARBA" id="ARBA00022840"/>
    </source>
</evidence>
<accession>A0A1G1ZJ13</accession>
<dbReference type="EC" id="2.8.1.13" evidence="9"/>
<keyword evidence="5 9" id="KW-0067">ATP-binding</keyword>
<comment type="function">
    <text evidence="9">Catalyzes the 2-thiolation of uridine at the wobble position (U34) of tRNA, leading to the formation of s(2)U34.</text>
</comment>
<evidence type="ECO:0000256" key="8">
    <source>
        <dbReference type="ARBA" id="ARBA00051542"/>
    </source>
</evidence>
<dbReference type="Pfam" id="PF20259">
    <property type="entry name" value="tRNA_Me_trans_M"/>
    <property type="match status" value="1"/>
</dbReference>
<dbReference type="AlphaFoldDB" id="A0A1G1ZJ13"/>
<feature type="region of interest" description="Interaction with target base in tRNA" evidence="9">
    <location>
        <begin position="101"/>
        <end position="103"/>
    </location>
</feature>
<dbReference type="Gene3D" id="2.30.30.280">
    <property type="entry name" value="Adenine nucleotide alpha hydrolases-like domains"/>
    <property type="match status" value="1"/>
</dbReference>
<dbReference type="GO" id="GO:0000049">
    <property type="term" value="F:tRNA binding"/>
    <property type="evidence" value="ECO:0007669"/>
    <property type="project" value="UniProtKB-KW"/>
</dbReference>
<feature type="region of interest" description="Interaction with tRNA" evidence="9">
    <location>
        <begin position="358"/>
        <end position="359"/>
    </location>
</feature>
<protein>
    <recommendedName>
        <fullName evidence="9">tRNA-specific 2-thiouridylase MnmA</fullName>
        <ecNumber evidence="9">2.8.1.13</ecNumber>
    </recommendedName>
</protein>
<dbReference type="InterPro" id="IPR046885">
    <property type="entry name" value="MnmA-like_C"/>
</dbReference>
<evidence type="ECO:0000259" key="11">
    <source>
        <dbReference type="Pfam" id="PF20259"/>
    </source>
</evidence>
<dbReference type="SUPFAM" id="SSF52402">
    <property type="entry name" value="Adenine nucleotide alpha hydrolases-like"/>
    <property type="match status" value="1"/>
</dbReference>
<dbReference type="InterPro" id="IPR004506">
    <property type="entry name" value="MnmA-like"/>
</dbReference>
<evidence type="ECO:0000256" key="7">
    <source>
        <dbReference type="ARBA" id="ARBA00023157"/>
    </source>
</evidence>
<organism evidence="12 13">
    <name type="scientific">Candidatus Harrisonbacteria bacterium RIFCSPHIGHO2_02_FULL_42_16</name>
    <dbReference type="NCBI Taxonomy" id="1798404"/>
    <lineage>
        <taxon>Bacteria</taxon>
        <taxon>Candidatus Harrisoniibacteriota</taxon>
    </lineage>
</organism>
<dbReference type="GO" id="GO:0103016">
    <property type="term" value="F:tRNA-uridine 2-sulfurtransferase activity"/>
    <property type="evidence" value="ECO:0007669"/>
    <property type="project" value="UniProtKB-EC"/>
</dbReference>
<keyword evidence="6 9" id="KW-0694">RNA-binding</keyword>
<dbReference type="Proteomes" id="UP000177960">
    <property type="component" value="Unassembled WGS sequence"/>
</dbReference>
<evidence type="ECO:0000259" key="10">
    <source>
        <dbReference type="Pfam" id="PF20258"/>
    </source>
</evidence>
<sequence length="420" mass="47229">MSSVIKKVFVAMSGGVDSSVAAALLKKRGFDVVGVHMKCWSGSPLTTLRAESCSAEQDSEDARRAAEVLGIPFYVFDFEKEYKEKVVEYMVDGYRQGITPNPDVMCNKEIKFGLFLKKALDMGADYVATGHYVRSGVAELPARTAVRSLQRRAPATSRFEKSPMATPIFSKLRSFSTATRQHLRYLLFAAKDLNKDQSYFLWTLAQNQLRHCLFPIGDYIKPEVRKLAKKFGLPNADKKDSQGICFLGQITLKDFLGNYLPEKRGIVLNTAGKVVGEHSGAHFYTIGQRHLSVKYQVSGVGQKPVYVAEKDVKENAILVAEESDPALYKKEIELKNINFINSITQLLNYPISVYVRVRYRQPLVKAILAKSNKRQATWKLKFNQPIKFVAQGQSAVFYSVRRSFTKRDWGYEMLGGGVIA</sequence>
<gene>
    <name evidence="9" type="primary">mnmA</name>
    <name evidence="12" type="ORF">A3B92_00355</name>
</gene>
<reference evidence="12 13" key="1">
    <citation type="journal article" date="2016" name="Nat. Commun.">
        <title>Thousands of microbial genomes shed light on interconnected biogeochemical processes in an aquifer system.</title>
        <authorList>
            <person name="Anantharaman K."/>
            <person name="Brown C.T."/>
            <person name="Hug L.A."/>
            <person name="Sharon I."/>
            <person name="Castelle C.J."/>
            <person name="Probst A.J."/>
            <person name="Thomas B.C."/>
            <person name="Singh A."/>
            <person name="Wilkins M.J."/>
            <person name="Karaoz U."/>
            <person name="Brodie E.L."/>
            <person name="Williams K.H."/>
            <person name="Hubbard S.S."/>
            <person name="Banfield J.F."/>
        </authorList>
    </citation>
    <scope>NUCLEOTIDE SEQUENCE [LARGE SCALE GENOMIC DNA]</scope>
</reference>
<keyword evidence="7" id="KW-1015">Disulfide bond</keyword>
<comment type="caution">
    <text evidence="9">Lacks conserved residue(s) required for the propagation of feature annotation.</text>
</comment>
<dbReference type="Gene3D" id="2.40.30.10">
    <property type="entry name" value="Translation factors"/>
    <property type="match status" value="1"/>
</dbReference>
<feature type="binding site" evidence="9">
    <location>
        <position position="37"/>
    </location>
    <ligand>
        <name>ATP</name>
        <dbReference type="ChEBI" id="CHEBI:30616"/>
    </ligand>
</feature>